<dbReference type="Proteomes" id="UP000626109">
    <property type="component" value="Unassembled WGS sequence"/>
</dbReference>
<feature type="chain" id="PRO_5032894789" description="Lipoprotein" evidence="1">
    <location>
        <begin position="16"/>
        <end position="204"/>
    </location>
</feature>
<accession>A0A813M0F7</accession>
<proteinExistence type="predicted"/>
<organism evidence="2 3">
    <name type="scientific">Polarella glacialis</name>
    <name type="common">Dinoflagellate</name>
    <dbReference type="NCBI Taxonomy" id="89957"/>
    <lineage>
        <taxon>Eukaryota</taxon>
        <taxon>Sar</taxon>
        <taxon>Alveolata</taxon>
        <taxon>Dinophyceae</taxon>
        <taxon>Suessiales</taxon>
        <taxon>Suessiaceae</taxon>
        <taxon>Polarella</taxon>
    </lineage>
</organism>
<dbReference type="AlphaFoldDB" id="A0A813M0F7"/>
<sequence length="204" mass="21600">MIAAVSFLFVLVAVAVSLMGCTDTGGVADDSAATTTTTTTNTITTECHDFGFDLVDLTSSESEGLTAPADPDCFYSVTIDALLDAGLMNYSWIPHSKSNENAPSGAFVYKKADGTLLYKKIVSNPSSDAALQFSCQKPLVLETVQHTEELSKGTGCFNDTVSLASKPFVDYSTFAWVRFSTMPAGGFVYQLKGTGALVVHEVSS</sequence>
<evidence type="ECO:0008006" key="4">
    <source>
        <dbReference type="Google" id="ProtNLM"/>
    </source>
</evidence>
<keyword evidence="1" id="KW-0732">Signal</keyword>
<gene>
    <name evidence="2" type="ORF">PGLA2088_LOCUS51667</name>
</gene>
<evidence type="ECO:0000313" key="2">
    <source>
        <dbReference type="EMBL" id="CAE8743975.1"/>
    </source>
</evidence>
<dbReference type="EMBL" id="CAJNNW010037698">
    <property type="protein sequence ID" value="CAE8743975.1"/>
    <property type="molecule type" value="Genomic_DNA"/>
</dbReference>
<comment type="caution">
    <text evidence="2">The sequence shown here is derived from an EMBL/GenBank/DDBJ whole genome shotgun (WGS) entry which is preliminary data.</text>
</comment>
<evidence type="ECO:0000256" key="1">
    <source>
        <dbReference type="SAM" id="SignalP"/>
    </source>
</evidence>
<protein>
    <recommendedName>
        <fullName evidence="4">Lipoprotein</fullName>
    </recommendedName>
</protein>
<evidence type="ECO:0000313" key="3">
    <source>
        <dbReference type="Proteomes" id="UP000626109"/>
    </source>
</evidence>
<name>A0A813M0F7_POLGL</name>
<reference evidence="2" key="1">
    <citation type="submission" date="2021-02" db="EMBL/GenBank/DDBJ databases">
        <authorList>
            <person name="Dougan E. K."/>
            <person name="Rhodes N."/>
            <person name="Thang M."/>
            <person name="Chan C."/>
        </authorList>
    </citation>
    <scope>NUCLEOTIDE SEQUENCE</scope>
</reference>
<feature type="signal peptide" evidence="1">
    <location>
        <begin position="1"/>
        <end position="15"/>
    </location>
</feature>